<name>A0A9W6B617_9FLAO</name>
<sequence length="93" mass="10889">MLNTSRQFLYNPEYNLTTKEKRGLNGKKINIDKTEKSKAKIKDVLINWNYEKLGKITNKKVSEVTKMNIKTIVRYCTTLINELGVSKTKEHRL</sequence>
<gene>
    <name evidence="1" type="ORF">NBRC110019_22260</name>
</gene>
<dbReference type="RefSeq" id="WP_281754926.1">
    <property type="nucleotide sequence ID" value="NZ_BRVP01000015.1"/>
</dbReference>
<reference evidence="1" key="1">
    <citation type="submission" date="2022-07" db="EMBL/GenBank/DDBJ databases">
        <title>Taxonomy of Novel Oxalotrophic and Methylotrophic Bacteria.</title>
        <authorList>
            <person name="Sahin N."/>
            <person name="Tani A."/>
        </authorList>
    </citation>
    <scope>NUCLEOTIDE SEQUENCE</scope>
    <source>
        <strain evidence="1">AM327</strain>
    </source>
</reference>
<comment type="caution">
    <text evidence="1">The sequence shown here is derived from an EMBL/GenBank/DDBJ whole genome shotgun (WGS) entry which is preliminary data.</text>
</comment>
<organism evidence="1 2">
    <name type="scientific">Neptunitalea chrysea</name>
    <dbReference type="NCBI Taxonomy" id="1647581"/>
    <lineage>
        <taxon>Bacteria</taxon>
        <taxon>Pseudomonadati</taxon>
        <taxon>Bacteroidota</taxon>
        <taxon>Flavobacteriia</taxon>
        <taxon>Flavobacteriales</taxon>
        <taxon>Flavobacteriaceae</taxon>
        <taxon>Neptunitalea</taxon>
    </lineage>
</organism>
<protein>
    <submittedName>
        <fullName evidence="1">Uncharacterized protein</fullName>
    </submittedName>
</protein>
<dbReference type="Proteomes" id="UP001143545">
    <property type="component" value="Unassembled WGS sequence"/>
</dbReference>
<evidence type="ECO:0000313" key="2">
    <source>
        <dbReference type="Proteomes" id="UP001143545"/>
    </source>
</evidence>
<dbReference type="AlphaFoldDB" id="A0A9W6B617"/>
<proteinExistence type="predicted"/>
<keyword evidence="2" id="KW-1185">Reference proteome</keyword>
<accession>A0A9W6B617</accession>
<dbReference type="EMBL" id="BRVP01000015">
    <property type="protein sequence ID" value="GLB53186.1"/>
    <property type="molecule type" value="Genomic_DNA"/>
</dbReference>
<evidence type="ECO:0000313" key="1">
    <source>
        <dbReference type="EMBL" id="GLB53186.1"/>
    </source>
</evidence>